<dbReference type="EMBL" id="QGKX02000996">
    <property type="protein sequence ID" value="KAF3554561.1"/>
    <property type="molecule type" value="Genomic_DNA"/>
</dbReference>
<evidence type="ECO:0000313" key="1">
    <source>
        <dbReference type="EMBL" id="KAF3554561.1"/>
    </source>
</evidence>
<protein>
    <submittedName>
        <fullName evidence="1">Uncharacterized protein</fullName>
    </submittedName>
</protein>
<reference evidence="1" key="1">
    <citation type="submission" date="2019-12" db="EMBL/GenBank/DDBJ databases">
        <title>Genome sequencing and annotation of Brassica cretica.</title>
        <authorList>
            <person name="Studholme D.J."/>
            <person name="Sarris P."/>
        </authorList>
    </citation>
    <scope>NUCLEOTIDE SEQUENCE</scope>
    <source>
        <strain evidence="1">PFS-109/04</strain>
        <tissue evidence="1">Leaf</tissue>
    </source>
</reference>
<dbReference type="AlphaFoldDB" id="A0A8S9R0N3"/>
<accession>A0A8S9R0N3</accession>
<evidence type="ECO:0000313" key="2">
    <source>
        <dbReference type="Proteomes" id="UP000712600"/>
    </source>
</evidence>
<dbReference type="Proteomes" id="UP000712600">
    <property type="component" value="Unassembled WGS sequence"/>
</dbReference>
<comment type="caution">
    <text evidence="1">The sequence shown here is derived from an EMBL/GenBank/DDBJ whole genome shotgun (WGS) entry which is preliminary data.</text>
</comment>
<gene>
    <name evidence="1" type="ORF">F2Q69_00011929</name>
</gene>
<organism evidence="1 2">
    <name type="scientific">Brassica cretica</name>
    <name type="common">Mustard</name>
    <dbReference type="NCBI Taxonomy" id="69181"/>
    <lineage>
        <taxon>Eukaryota</taxon>
        <taxon>Viridiplantae</taxon>
        <taxon>Streptophyta</taxon>
        <taxon>Embryophyta</taxon>
        <taxon>Tracheophyta</taxon>
        <taxon>Spermatophyta</taxon>
        <taxon>Magnoliopsida</taxon>
        <taxon>eudicotyledons</taxon>
        <taxon>Gunneridae</taxon>
        <taxon>Pentapetalae</taxon>
        <taxon>rosids</taxon>
        <taxon>malvids</taxon>
        <taxon>Brassicales</taxon>
        <taxon>Brassicaceae</taxon>
        <taxon>Brassiceae</taxon>
        <taxon>Brassica</taxon>
    </lineage>
</organism>
<proteinExistence type="predicted"/>
<sequence>MNPARRRTVIASDDSRTANRRYADTHIPLLSYALIRHLAEGPNGRESSMPQ</sequence>
<name>A0A8S9R0N3_BRACR</name>